<feature type="transmembrane region" description="Helical" evidence="1">
    <location>
        <begin position="38"/>
        <end position="55"/>
    </location>
</feature>
<comment type="caution">
    <text evidence="2">The sequence shown here is derived from an EMBL/GenBank/DDBJ whole genome shotgun (WGS) entry which is preliminary data.</text>
</comment>
<gene>
    <name evidence="2" type="ORF">EV702DRAFT_1153078</name>
</gene>
<dbReference type="AlphaFoldDB" id="A0A9P7CW45"/>
<evidence type="ECO:0000256" key="1">
    <source>
        <dbReference type="SAM" id="Phobius"/>
    </source>
</evidence>
<proteinExistence type="predicted"/>
<keyword evidence="1" id="KW-0812">Transmembrane</keyword>
<dbReference type="Proteomes" id="UP000714275">
    <property type="component" value="Unassembled WGS sequence"/>
</dbReference>
<protein>
    <submittedName>
        <fullName evidence="2">Uncharacterized protein</fullName>
    </submittedName>
</protein>
<organism evidence="2 3">
    <name type="scientific">Suillus placidus</name>
    <dbReference type="NCBI Taxonomy" id="48579"/>
    <lineage>
        <taxon>Eukaryota</taxon>
        <taxon>Fungi</taxon>
        <taxon>Dikarya</taxon>
        <taxon>Basidiomycota</taxon>
        <taxon>Agaricomycotina</taxon>
        <taxon>Agaricomycetes</taxon>
        <taxon>Agaricomycetidae</taxon>
        <taxon>Boletales</taxon>
        <taxon>Suillineae</taxon>
        <taxon>Suillaceae</taxon>
        <taxon>Suillus</taxon>
    </lineage>
</organism>
<evidence type="ECO:0000313" key="3">
    <source>
        <dbReference type="Proteomes" id="UP000714275"/>
    </source>
</evidence>
<keyword evidence="1" id="KW-1133">Transmembrane helix</keyword>
<dbReference type="OrthoDB" id="2666110at2759"/>
<evidence type="ECO:0000313" key="2">
    <source>
        <dbReference type="EMBL" id="KAG1764871.1"/>
    </source>
</evidence>
<keyword evidence="3" id="KW-1185">Reference proteome</keyword>
<feature type="transmembrane region" description="Helical" evidence="1">
    <location>
        <begin position="12"/>
        <end position="32"/>
    </location>
</feature>
<reference evidence="2" key="1">
    <citation type="journal article" date="2020" name="New Phytol.">
        <title>Comparative genomics reveals dynamic genome evolution in host specialist ectomycorrhizal fungi.</title>
        <authorList>
            <person name="Lofgren L.A."/>
            <person name="Nguyen N.H."/>
            <person name="Vilgalys R."/>
            <person name="Ruytinx J."/>
            <person name="Liao H.L."/>
            <person name="Branco S."/>
            <person name="Kuo A."/>
            <person name="LaButti K."/>
            <person name="Lipzen A."/>
            <person name="Andreopoulos W."/>
            <person name="Pangilinan J."/>
            <person name="Riley R."/>
            <person name="Hundley H."/>
            <person name="Na H."/>
            <person name="Barry K."/>
            <person name="Grigoriev I.V."/>
            <person name="Stajich J.E."/>
            <person name="Kennedy P.G."/>
        </authorList>
    </citation>
    <scope>NUCLEOTIDE SEQUENCE</scope>
    <source>
        <strain evidence="2">DOB743</strain>
    </source>
</reference>
<sequence length="158" mass="17367">MPVSSIERPRRIISAMLATAAMVVFEVPQAIFKLLEKISLYSFVLTFHLAFIIYHSTKPSSDDARGSRKPEEPGVSIRDYHFSPIQLWSGVLGELVSPHNEGDTPFVANIPCPRLRSSTTSSEIARHSSSNTSVTTLVEVGLIDIRVVNEAKSNITAD</sequence>
<accession>A0A9P7CW45</accession>
<keyword evidence="1" id="KW-0472">Membrane</keyword>
<name>A0A9P7CW45_9AGAM</name>
<dbReference type="EMBL" id="JABBWD010000117">
    <property type="protein sequence ID" value="KAG1764871.1"/>
    <property type="molecule type" value="Genomic_DNA"/>
</dbReference>